<feature type="compositionally biased region" description="Pro residues" evidence="1">
    <location>
        <begin position="83"/>
        <end position="100"/>
    </location>
</feature>
<proteinExistence type="predicted"/>
<comment type="caution">
    <text evidence="2">The sequence shown here is derived from an EMBL/GenBank/DDBJ whole genome shotgun (WGS) entry which is preliminary data.</text>
</comment>
<protein>
    <submittedName>
        <fullName evidence="2">Uncharacterized protein</fullName>
    </submittedName>
</protein>
<feature type="region of interest" description="Disordered" evidence="1">
    <location>
        <begin position="78"/>
        <end position="100"/>
    </location>
</feature>
<keyword evidence="3" id="KW-1185">Reference proteome</keyword>
<reference evidence="2 3" key="1">
    <citation type="submission" date="2016-10" db="EMBL/GenBank/DDBJ databases">
        <title>The genome sequence of Colletotrichum fioriniae PJ7.</title>
        <authorList>
            <person name="Baroncelli R."/>
        </authorList>
    </citation>
    <scope>NUCLEOTIDE SEQUENCE [LARGE SCALE GENOMIC DNA]</scope>
    <source>
        <strain evidence="2 3">IMI 309622</strain>
    </source>
</reference>
<name>A0AAJ0DX61_9PEZI</name>
<gene>
    <name evidence="2" type="ORF">CCOS01_11321</name>
</gene>
<evidence type="ECO:0000313" key="3">
    <source>
        <dbReference type="Proteomes" id="UP001240678"/>
    </source>
</evidence>
<dbReference type="RefSeq" id="XP_060310206.1">
    <property type="nucleotide sequence ID" value="XM_060459474.1"/>
</dbReference>
<dbReference type="EMBL" id="MOOE01000012">
    <property type="protein sequence ID" value="KAK1519670.1"/>
    <property type="molecule type" value="Genomic_DNA"/>
</dbReference>
<feature type="non-terminal residue" evidence="2">
    <location>
        <position position="1"/>
    </location>
</feature>
<organism evidence="2 3">
    <name type="scientific">Colletotrichum costaricense</name>
    <dbReference type="NCBI Taxonomy" id="1209916"/>
    <lineage>
        <taxon>Eukaryota</taxon>
        <taxon>Fungi</taxon>
        <taxon>Dikarya</taxon>
        <taxon>Ascomycota</taxon>
        <taxon>Pezizomycotina</taxon>
        <taxon>Sordariomycetes</taxon>
        <taxon>Hypocreomycetidae</taxon>
        <taxon>Glomerellales</taxon>
        <taxon>Glomerellaceae</taxon>
        <taxon>Colletotrichum</taxon>
        <taxon>Colletotrichum acutatum species complex</taxon>
    </lineage>
</organism>
<dbReference type="Proteomes" id="UP001240678">
    <property type="component" value="Unassembled WGS sequence"/>
</dbReference>
<dbReference type="AlphaFoldDB" id="A0AAJ0DX61"/>
<evidence type="ECO:0000313" key="2">
    <source>
        <dbReference type="EMBL" id="KAK1519670.1"/>
    </source>
</evidence>
<dbReference type="GeneID" id="85343021"/>
<sequence length="100" mass="10693">VSGTLPLALSLPFPTRVIPRAAASLLLYSYCFALPRPPKALSRTGRARARATFPSVRLARTMTPTPYTTQPPINVVRLMDDGSPPPPSPTPTTPCQPPDA</sequence>
<accession>A0AAJ0DX61</accession>
<evidence type="ECO:0000256" key="1">
    <source>
        <dbReference type="SAM" id="MobiDB-lite"/>
    </source>
</evidence>